<comment type="caution">
    <text evidence="2">The sequence shown here is derived from an EMBL/GenBank/DDBJ whole genome shotgun (WGS) entry which is preliminary data.</text>
</comment>
<feature type="compositionally biased region" description="Basic residues" evidence="1">
    <location>
        <begin position="442"/>
        <end position="453"/>
    </location>
</feature>
<gene>
    <name evidence="2" type="ORF">PCOR1329_LOCUS38293</name>
</gene>
<evidence type="ECO:0000313" key="2">
    <source>
        <dbReference type="EMBL" id="CAK0844128.1"/>
    </source>
</evidence>
<proteinExistence type="predicted"/>
<accession>A0ABN9TEC0</accession>
<keyword evidence="3" id="KW-1185">Reference proteome</keyword>
<protein>
    <submittedName>
        <fullName evidence="2">Uncharacterized protein</fullName>
    </submittedName>
</protein>
<evidence type="ECO:0000256" key="1">
    <source>
        <dbReference type="SAM" id="MobiDB-lite"/>
    </source>
</evidence>
<feature type="compositionally biased region" description="Low complexity" evidence="1">
    <location>
        <begin position="396"/>
        <end position="418"/>
    </location>
</feature>
<name>A0ABN9TEC0_9DINO</name>
<dbReference type="Proteomes" id="UP001189429">
    <property type="component" value="Unassembled WGS sequence"/>
</dbReference>
<reference evidence="2" key="1">
    <citation type="submission" date="2023-10" db="EMBL/GenBank/DDBJ databases">
        <authorList>
            <person name="Chen Y."/>
            <person name="Shah S."/>
            <person name="Dougan E. K."/>
            <person name="Thang M."/>
            <person name="Chan C."/>
        </authorList>
    </citation>
    <scope>NUCLEOTIDE SEQUENCE [LARGE SCALE GENOMIC DNA]</scope>
</reference>
<organism evidence="2 3">
    <name type="scientific">Prorocentrum cordatum</name>
    <dbReference type="NCBI Taxonomy" id="2364126"/>
    <lineage>
        <taxon>Eukaryota</taxon>
        <taxon>Sar</taxon>
        <taxon>Alveolata</taxon>
        <taxon>Dinophyceae</taxon>
        <taxon>Prorocentrales</taxon>
        <taxon>Prorocentraceae</taxon>
        <taxon>Prorocentrum</taxon>
    </lineage>
</organism>
<sequence>MVFDSVGGDLDASIDVDSPVSNNPAKLRYGKVAISMGIGIVADHGGHANPSATAGAASAPASNHKCSHSAISIIVVAIATCPDRDGAARLHCARHDARAQLTTDLSARVDDVKGGAPKTVALELLKHLEKRVGACAQAWTFSRVGIEDVTRANSIYMRQEKYVASLRVIGNKFFAVLKDEQIVSDQAKSHYSMLLDGVSWICLAVPPSPRCACRCTMVARLQPGAWREFWTTDASSLLSTQQLTPGAFDCLAATDVGDLVESIMKLRVLPLGEVLQSGTLRRLYWAGASDMLAGGLAKGSVPRDRLILVSNAGESRAVHATASATVVNGRKQTSGSRVWPQMEIAYLRVPHGNPAAADSEDPDIPTVRQYCYCNGIAPCSSTRLARGWFPITAATTQTETTTTSGTTATTQTETTTATVPQSGRLLGLRELQPEPAAQAPRRSGRRPARRRPPRVPARVLALHPAAVGPPGRRLKFVPAQVSIVWGLTLESLGPFDLFVQTQEREGVHRKHRVFSGEGIDRWQVSSHMSLQAFLSTTENAP</sequence>
<dbReference type="EMBL" id="CAUYUJ010014635">
    <property type="protein sequence ID" value="CAK0844128.1"/>
    <property type="molecule type" value="Genomic_DNA"/>
</dbReference>
<feature type="region of interest" description="Disordered" evidence="1">
    <location>
        <begin position="396"/>
        <end position="455"/>
    </location>
</feature>
<evidence type="ECO:0000313" key="3">
    <source>
        <dbReference type="Proteomes" id="UP001189429"/>
    </source>
</evidence>